<dbReference type="Pfam" id="PF03629">
    <property type="entry name" value="SASA"/>
    <property type="match status" value="1"/>
</dbReference>
<dbReference type="OrthoDB" id="9816001at2"/>
<dbReference type="AlphaFoldDB" id="A0A1I3TW93"/>
<dbReference type="InterPro" id="IPR036514">
    <property type="entry name" value="SGNH_hydro_sf"/>
</dbReference>
<protein>
    <submittedName>
        <fullName evidence="3">Sialate O-acetylesterase</fullName>
    </submittedName>
</protein>
<sequence>MKRTDFLIALVVCCAMGCSGKEEPAGPEGGNGRLSEKLTVGPSLQAHMVMQQNKPFTISGTGTAGQYVEISCSWEEKSSRIQVSADGSWRHTVTAPNGGFNAQQVTVSGKQTLTFDDILIGEVWVCSGQSNMWWPLKDTEGGLSEMIGANASLPIRLLHVPQVQASAPVATLPATWQPCTAGSLEWFSAVAYFFGKQLVEALQVPVGLINASWGDTTGEVWAERDAVLANDAIREQALKQDATPRADAQAPYRIGSAFNAMIYPLRDIPVAGVIWYQGEANMDAPGTYPALLATLAASWRKLWGVESADFPFYIAQICPYQRAFDYQVNYANPNMRFAQQRASEQIPNSGVICNDDIGDIHDIHPRNKLDVGKRFAFLALENKYGRTGQPKSPLYAGHRIIGNTLEVDFRHAGSGLKTVDGLSPTFFELAGADRVFHPANAEISGSTVRLTAAAVPEPAYARLGWSYTRTTNLRSNEGLPVGVFKTYDWAEPAEEP</sequence>
<dbReference type="RefSeq" id="WP_090631262.1">
    <property type="nucleotide sequence ID" value="NZ_FOQO01000013.1"/>
</dbReference>
<dbReference type="PANTHER" id="PTHR22901">
    <property type="entry name" value="SIALATE O-ACETYLESTERASE"/>
    <property type="match status" value="1"/>
</dbReference>
<evidence type="ECO:0000259" key="2">
    <source>
        <dbReference type="Pfam" id="PF03629"/>
    </source>
</evidence>
<keyword evidence="4" id="KW-1185">Reference proteome</keyword>
<proteinExistence type="predicted"/>
<dbReference type="STRING" id="1477437.SAMN05444682_11399"/>
<accession>A0A1I3TW93</accession>
<evidence type="ECO:0000313" key="4">
    <source>
        <dbReference type="Proteomes" id="UP000198670"/>
    </source>
</evidence>
<dbReference type="InterPro" id="IPR039329">
    <property type="entry name" value="SIAE"/>
</dbReference>
<organism evidence="3 4">
    <name type="scientific">Parapedobacter indicus</name>
    <dbReference type="NCBI Taxonomy" id="1477437"/>
    <lineage>
        <taxon>Bacteria</taxon>
        <taxon>Pseudomonadati</taxon>
        <taxon>Bacteroidota</taxon>
        <taxon>Sphingobacteriia</taxon>
        <taxon>Sphingobacteriales</taxon>
        <taxon>Sphingobacteriaceae</taxon>
        <taxon>Parapedobacter</taxon>
    </lineage>
</organism>
<gene>
    <name evidence="3" type="ORF">SAMN05444682_11399</name>
</gene>
<dbReference type="InterPro" id="IPR005181">
    <property type="entry name" value="SASA"/>
</dbReference>
<dbReference type="GO" id="GO:0005975">
    <property type="term" value="P:carbohydrate metabolic process"/>
    <property type="evidence" value="ECO:0007669"/>
    <property type="project" value="TreeGrafter"/>
</dbReference>
<dbReference type="PANTHER" id="PTHR22901:SF0">
    <property type="entry name" value="SIALATE O-ACETYLESTERASE"/>
    <property type="match status" value="1"/>
</dbReference>
<name>A0A1I3TW93_9SPHI</name>
<dbReference type="GO" id="GO:0001681">
    <property type="term" value="F:sialate O-acetylesterase activity"/>
    <property type="evidence" value="ECO:0007669"/>
    <property type="project" value="InterPro"/>
</dbReference>
<dbReference type="InterPro" id="IPR013783">
    <property type="entry name" value="Ig-like_fold"/>
</dbReference>
<keyword evidence="1" id="KW-0378">Hydrolase</keyword>
<dbReference type="SUPFAM" id="SSF52266">
    <property type="entry name" value="SGNH hydrolase"/>
    <property type="match status" value="1"/>
</dbReference>
<feature type="domain" description="Sialate O-acetylesterase" evidence="2">
    <location>
        <begin position="122"/>
        <end position="375"/>
    </location>
</feature>
<reference evidence="3 4" key="1">
    <citation type="submission" date="2016-10" db="EMBL/GenBank/DDBJ databases">
        <authorList>
            <person name="de Groot N.N."/>
        </authorList>
    </citation>
    <scope>NUCLEOTIDE SEQUENCE [LARGE SCALE GENOMIC DNA]</scope>
    <source>
        <strain evidence="3 4">RK1</strain>
    </source>
</reference>
<evidence type="ECO:0000256" key="1">
    <source>
        <dbReference type="ARBA" id="ARBA00022801"/>
    </source>
</evidence>
<dbReference type="Gene3D" id="3.40.50.1110">
    <property type="entry name" value="SGNH hydrolase"/>
    <property type="match status" value="1"/>
</dbReference>
<evidence type="ECO:0000313" key="3">
    <source>
        <dbReference type="EMBL" id="SFJ74743.1"/>
    </source>
</evidence>
<dbReference type="Gene3D" id="2.60.40.10">
    <property type="entry name" value="Immunoglobulins"/>
    <property type="match status" value="1"/>
</dbReference>
<dbReference type="EMBL" id="FOQO01000013">
    <property type="protein sequence ID" value="SFJ74743.1"/>
    <property type="molecule type" value="Genomic_DNA"/>
</dbReference>
<dbReference type="Proteomes" id="UP000198670">
    <property type="component" value="Unassembled WGS sequence"/>
</dbReference>